<comment type="similarity">
    <text evidence="2 10">Belongs to the ABC-2 integral membrane protein family.</text>
</comment>
<dbReference type="Pfam" id="PF01061">
    <property type="entry name" value="ABC2_membrane"/>
    <property type="match status" value="1"/>
</dbReference>
<dbReference type="eggNOG" id="COG1682">
    <property type="taxonomic scope" value="Bacteria"/>
</dbReference>
<keyword evidence="5" id="KW-0762">Sugar transport</keyword>
<dbReference type="InterPro" id="IPR047817">
    <property type="entry name" value="ABC2_TM_bact-type"/>
</dbReference>
<dbReference type="PANTHER" id="PTHR30413">
    <property type="entry name" value="INNER MEMBRANE TRANSPORT PERMEASE"/>
    <property type="match status" value="1"/>
</dbReference>
<gene>
    <name evidence="12" type="ORF">DAMO_0251</name>
</gene>
<dbReference type="PROSITE" id="PS51012">
    <property type="entry name" value="ABC_TM2"/>
    <property type="match status" value="1"/>
</dbReference>
<feature type="transmembrane region" description="Helical" evidence="10">
    <location>
        <begin position="178"/>
        <end position="196"/>
    </location>
</feature>
<protein>
    <recommendedName>
        <fullName evidence="10">Transport permease protein</fullName>
    </recommendedName>
</protein>
<evidence type="ECO:0000256" key="7">
    <source>
        <dbReference type="ARBA" id="ARBA00022903"/>
    </source>
</evidence>
<evidence type="ECO:0000256" key="3">
    <source>
        <dbReference type="ARBA" id="ARBA00022448"/>
    </source>
</evidence>
<keyword evidence="7" id="KW-0972">Capsule biogenesis/degradation</keyword>
<dbReference type="HOGENOM" id="CLU_060703_1_1_0"/>
<comment type="subcellular location">
    <subcellularLocation>
        <location evidence="1 10">Cell membrane</location>
        <topology evidence="1 10">Multi-pass membrane protein</topology>
    </subcellularLocation>
</comment>
<evidence type="ECO:0000259" key="11">
    <source>
        <dbReference type="PROSITE" id="PS51012"/>
    </source>
</evidence>
<dbReference type="STRING" id="671143.DAMO_0251"/>
<evidence type="ECO:0000256" key="10">
    <source>
        <dbReference type="RuleBase" id="RU361157"/>
    </source>
</evidence>
<feature type="transmembrane region" description="Helical" evidence="10">
    <location>
        <begin position="33"/>
        <end position="55"/>
    </location>
</feature>
<sequence>MKAIRAIYRYREVTFSFVKRDLAARYKGSTFGMLWSIVNPLIMLILYTFVFSTILKVRVGVQEGTGSFAVYLFCGLLPWNAFAEPLGRSTGIVFEHTNLIKRMVFPVEILPLYIVISSIINQLIGLAILFLVLLANGHRFSMLIAFLPALLLLQITFTVGLAWIIAGATVFLRDIAQVIGMITTLWLFLTPIFYTANLVPEGWRPFLGLNPMYAVVESYRSIILKGQLPDPSSLIYLFLTAVITFVVGHRIFTRMQPAFADVI</sequence>
<keyword evidence="8 10" id="KW-1133">Transmembrane helix</keyword>
<feature type="transmembrane region" description="Helical" evidence="10">
    <location>
        <begin position="140"/>
        <end position="166"/>
    </location>
</feature>
<dbReference type="EMBL" id="FP565575">
    <property type="protein sequence ID" value="CBE67349.1"/>
    <property type="molecule type" value="Genomic_DNA"/>
</dbReference>
<keyword evidence="9 10" id="KW-0472">Membrane</keyword>
<dbReference type="GO" id="GO:0043190">
    <property type="term" value="C:ATP-binding cassette (ABC) transporter complex"/>
    <property type="evidence" value="ECO:0007669"/>
    <property type="project" value="InterPro"/>
</dbReference>
<dbReference type="Proteomes" id="UP000006898">
    <property type="component" value="Chromosome"/>
</dbReference>
<dbReference type="GO" id="GO:0140359">
    <property type="term" value="F:ABC-type transporter activity"/>
    <property type="evidence" value="ECO:0007669"/>
    <property type="project" value="InterPro"/>
</dbReference>
<dbReference type="PANTHER" id="PTHR30413:SF10">
    <property type="entry name" value="CAPSULE POLYSACCHARIDE EXPORT INNER-MEMBRANE PROTEIN CTRC"/>
    <property type="match status" value="1"/>
</dbReference>
<reference evidence="12 13" key="1">
    <citation type="journal article" date="2010" name="Nature">
        <title>Nitrite-driven anaerobic methane oxidation by oxygenic bacteria.</title>
        <authorList>
            <person name="Ettwig K.F."/>
            <person name="Butler M.K."/>
            <person name="Le Paslier D."/>
            <person name="Pelletier E."/>
            <person name="Mangenot S."/>
            <person name="Kuypers M.M.M."/>
            <person name="Schreiber F."/>
            <person name="Dutilh B.E."/>
            <person name="Zedelius J."/>
            <person name="de Beer D."/>
            <person name="Gloerich J."/>
            <person name="Wessels H.J.C.T."/>
            <person name="van Allen T."/>
            <person name="Luesken F."/>
            <person name="Wu M."/>
            <person name="van de Pas-Schoonen K.T."/>
            <person name="Op den Camp H.J.M."/>
            <person name="Janssen-Megens E.M."/>
            <person name="Francoijs K-J."/>
            <person name="Stunnenberg H."/>
            <person name="Weissenbach J."/>
            <person name="Jetten M.S.M."/>
            <person name="Strous M."/>
        </authorList>
    </citation>
    <scope>NUCLEOTIDE SEQUENCE [LARGE SCALE GENOMIC DNA]</scope>
</reference>
<dbReference type="InterPro" id="IPR013525">
    <property type="entry name" value="ABC2_TM"/>
</dbReference>
<evidence type="ECO:0000256" key="5">
    <source>
        <dbReference type="ARBA" id="ARBA00022597"/>
    </source>
</evidence>
<keyword evidence="6 10" id="KW-0812">Transmembrane</keyword>
<name>D5MIJ9_METO1</name>
<dbReference type="AlphaFoldDB" id="D5MIJ9"/>
<dbReference type="KEGG" id="mox:DAMO_0251"/>
<evidence type="ECO:0000256" key="8">
    <source>
        <dbReference type="ARBA" id="ARBA00022989"/>
    </source>
</evidence>
<evidence type="ECO:0000313" key="13">
    <source>
        <dbReference type="Proteomes" id="UP000006898"/>
    </source>
</evidence>
<evidence type="ECO:0000256" key="4">
    <source>
        <dbReference type="ARBA" id="ARBA00022475"/>
    </source>
</evidence>
<dbReference type="InterPro" id="IPR000412">
    <property type="entry name" value="ABC_2_transport"/>
</dbReference>
<organism evidence="12 13">
    <name type="scientific">Methylomirabilis oxygeniifera</name>
    <dbReference type="NCBI Taxonomy" id="671143"/>
    <lineage>
        <taxon>Bacteria</taxon>
        <taxon>Candidatus Methylomirabilota</taxon>
        <taxon>Candidatus Methylomirabilia</taxon>
        <taxon>Candidatus Methylomirabilales</taxon>
        <taxon>Candidatus Methylomirabilaceae</taxon>
        <taxon>Candidatus Methylomirabilis</taxon>
    </lineage>
</organism>
<feature type="transmembrane region" description="Helical" evidence="10">
    <location>
        <begin position="234"/>
        <end position="252"/>
    </location>
</feature>
<comment type="caution">
    <text evidence="10">Lacks conserved residue(s) required for the propagation of feature annotation.</text>
</comment>
<proteinExistence type="inferred from homology"/>
<evidence type="ECO:0000256" key="9">
    <source>
        <dbReference type="ARBA" id="ARBA00023136"/>
    </source>
</evidence>
<feature type="transmembrane region" description="Helical" evidence="10">
    <location>
        <begin position="110"/>
        <end position="134"/>
    </location>
</feature>
<feature type="domain" description="ABC transmembrane type-2" evidence="11">
    <location>
        <begin position="31"/>
        <end position="255"/>
    </location>
</feature>
<keyword evidence="3 10" id="KW-0813">Transport</keyword>
<accession>D5MIJ9</accession>
<dbReference type="GO" id="GO:0015920">
    <property type="term" value="P:lipopolysaccharide transport"/>
    <property type="evidence" value="ECO:0007669"/>
    <property type="project" value="TreeGrafter"/>
</dbReference>
<evidence type="ECO:0000256" key="1">
    <source>
        <dbReference type="ARBA" id="ARBA00004651"/>
    </source>
</evidence>
<evidence type="ECO:0000256" key="2">
    <source>
        <dbReference type="ARBA" id="ARBA00007783"/>
    </source>
</evidence>
<keyword evidence="4 10" id="KW-1003">Cell membrane</keyword>
<evidence type="ECO:0000313" key="12">
    <source>
        <dbReference type="EMBL" id="CBE67349.1"/>
    </source>
</evidence>
<evidence type="ECO:0000256" key="6">
    <source>
        <dbReference type="ARBA" id="ARBA00022692"/>
    </source>
</evidence>
<dbReference type="PIRSF" id="PIRSF006648">
    <property type="entry name" value="DrrB"/>
    <property type="match status" value="1"/>
</dbReference>